<comment type="pathway">
    <text evidence="2">Cofactor biosynthesis; thiamine diphosphate biosynthesis.</text>
</comment>
<comment type="similarity">
    <text evidence="3">Belongs to the NMT1/THI5 family.</text>
</comment>
<sequence length="334" mass="35861">MHRRTLLATPLAVLAAPRIGQAQALTPVTLRLKWLPQAQFAGFYLAVERGYYREAGLDLSISPGGPNLLTENLVASGSEQFGLSGGTDSVFSAREKGLPITCIGVAHQVTPFVFVAKADGPVKTLEDFRGKKVTAWFTGAHLVLFGMLASRNIPRDALSISPQQVSITPFINGDTDVCAATWYNELNTIKARIGGADKLKLFVAEDYGITVPRDTVIVNEAFAAANPNAVTAFLRASIRGWKAAKAEPAAALEAVMKIVPTLDRAHQIAMLPEVLRLMEAGAAAQQGLFVIDPTAIKKAHDFFVEQQVLKAPIDLATAFRSSFLEAIPLADRLA</sequence>
<dbReference type="EMBL" id="QKYU01000005">
    <property type="protein sequence ID" value="PZW48397.1"/>
    <property type="molecule type" value="Genomic_DNA"/>
</dbReference>
<dbReference type="InterPro" id="IPR015168">
    <property type="entry name" value="SsuA/THI5"/>
</dbReference>
<accession>A0A2W7IQE6</accession>
<evidence type="ECO:0000256" key="4">
    <source>
        <dbReference type="ARBA" id="ARBA00011738"/>
    </source>
</evidence>
<dbReference type="SUPFAM" id="SSF53850">
    <property type="entry name" value="Periplasmic binding protein-like II"/>
    <property type="match status" value="1"/>
</dbReference>
<evidence type="ECO:0000313" key="14">
    <source>
        <dbReference type="Proteomes" id="UP000249688"/>
    </source>
</evidence>
<proteinExistence type="inferred from homology"/>
<dbReference type="PANTHER" id="PTHR31528">
    <property type="entry name" value="4-AMINO-5-HYDROXYMETHYL-2-METHYLPYRIMIDINE PHOSPHATE SYNTHASE THI11-RELATED"/>
    <property type="match status" value="1"/>
</dbReference>
<keyword evidence="6" id="KW-0479">Metal-binding</keyword>
<evidence type="ECO:0000256" key="10">
    <source>
        <dbReference type="ARBA" id="ARBA00033171"/>
    </source>
</evidence>
<dbReference type="GO" id="GO:0009228">
    <property type="term" value="P:thiamine biosynthetic process"/>
    <property type="evidence" value="ECO:0007669"/>
    <property type="project" value="UniProtKB-KW"/>
</dbReference>
<dbReference type="Pfam" id="PF09084">
    <property type="entry name" value="NMT1"/>
    <property type="match status" value="1"/>
</dbReference>
<keyword evidence="7" id="KW-0663">Pyridoxal phosphate</keyword>
<dbReference type="GO" id="GO:0046872">
    <property type="term" value="F:metal ion binding"/>
    <property type="evidence" value="ECO:0007669"/>
    <property type="project" value="UniProtKB-KW"/>
</dbReference>
<dbReference type="RefSeq" id="WP_111397266.1">
    <property type="nucleotide sequence ID" value="NZ_QKYU01000005.1"/>
</dbReference>
<evidence type="ECO:0000313" key="13">
    <source>
        <dbReference type="EMBL" id="PZW48397.1"/>
    </source>
</evidence>
<evidence type="ECO:0000259" key="12">
    <source>
        <dbReference type="Pfam" id="PF09084"/>
    </source>
</evidence>
<evidence type="ECO:0000256" key="7">
    <source>
        <dbReference type="ARBA" id="ARBA00022898"/>
    </source>
</evidence>
<organism evidence="13 14">
    <name type="scientific">Humitalea rosea</name>
    <dbReference type="NCBI Taxonomy" id="990373"/>
    <lineage>
        <taxon>Bacteria</taxon>
        <taxon>Pseudomonadati</taxon>
        <taxon>Pseudomonadota</taxon>
        <taxon>Alphaproteobacteria</taxon>
        <taxon>Acetobacterales</taxon>
        <taxon>Roseomonadaceae</taxon>
        <taxon>Humitalea</taxon>
    </lineage>
</organism>
<gene>
    <name evidence="13" type="ORF">C8P66_105146</name>
</gene>
<evidence type="ECO:0000256" key="11">
    <source>
        <dbReference type="ARBA" id="ARBA00048179"/>
    </source>
</evidence>
<comment type="subunit">
    <text evidence="4">Homodimer.</text>
</comment>
<dbReference type="PANTHER" id="PTHR31528:SF1">
    <property type="entry name" value="4-AMINO-5-HYDROXYMETHYL-2-METHYLPYRIMIDINE PHOSPHATE SYNTHASE THI11-RELATED"/>
    <property type="match status" value="1"/>
</dbReference>
<keyword evidence="8" id="KW-0784">Thiamine biosynthesis</keyword>
<comment type="caution">
    <text evidence="13">The sequence shown here is derived from an EMBL/GenBank/DDBJ whole genome shotgun (WGS) entry which is preliminary data.</text>
</comment>
<comment type="function">
    <text evidence="1">Responsible for the formation of the pyrimidine heterocycle in the thiamine biosynthesis pathway. Catalyzes the formation of hydroxymethylpyrimidine phosphate (HMP-P) from histidine and pyridoxal phosphate (PLP). The protein uses PLP and the active site histidine to form HMP-P, generating an inactive enzyme. The enzyme can only undergo a single turnover, which suggests it is a suicide enzyme.</text>
</comment>
<evidence type="ECO:0000256" key="3">
    <source>
        <dbReference type="ARBA" id="ARBA00009406"/>
    </source>
</evidence>
<dbReference type="AlphaFoldDB" id="A0A2W7IQE6"/>
<evidence type="ECO:0000256" key="8">
    <source>
        <dbReference type="ARBA" id="ARBA00022977"/>
    </source>
</evidence>
<dbReference type="OrthoDB" id="7431968at2"/>
<evidence type="ECO:0000256" key="9">
    <source>
        <dbReference type="ARBA" id="ARBA00023004"/>
    </source>
</evidence>
<evidence type="ECO:0000256" key="1">
    <source>
        <dbReference type="ARBA" id="ARBA00003469"/>
    </source>
</evidence>
<feature type="domain" description="SsuA/THI5-like" evidence="12">
    <location>
        <begin position="38"/>
        <end position="251"/>
    </location>
</feature>
<keyword evidence="9" id="KW-0408">Iron</keyword>
<evidence type="ECO:0000256" key="2">
    <source>
        <dbReference type="ARBA" id="ARBA00004948"/>
    </source>
</evidence>
<dbReference type="GO" id="GO:0016740">
    <property type="term" value="F:transferase activity"/>
    <property type="evidence" value="ECO:0007669"/>
    <property type="project" value="UniProtKB-KW"/>
</dbReference>
<evidence type="ECO:0000256" key="6">
    <source>
        <dbReference type="ARBA" id="ARBA00022723"/>
    </source>
</evidence>
<evidence type="ECO:0000256" key="5">
    <source>
        <dbReference type="ARBA" id="ARBA00022679"/>
    </source>
</evidence>
<protein>
    <recommendedName>
        <fullName evidence="10">Thiamine pyrimidine synthase</fullName>
    </recommendedName>
</protein>
<comment type="catalytic activity">
    <reaction evidence="11">
        <text>N(6)-(pyridoxal phosphate)-L-lysyl-[4-amino-5-hydroxymethyl-2-methylpyrimidine phosphate synthase] + L-histidyl-[4-amino-5-hydroxymethyl-2-methylpyrimidine phosphate synthase] + 2 Fe(3+) + 4 H2O = L-lysyl-[4-amino-5-hydroxymethyl-2-methylpyrimidine phosphate synthase] + (2S)-2-amino-5-hydroxy-4-oxopentanoyl-[4-amino-5-hydroxymethyl-2-methylpyrimidine phosphate synthase] + 4-amino-2-methyl-5-(phosphooxymethyl)pyrimidine + 3-oxopropanoate + 2 Fe(2+) + 2 H(+)</text>
        <dbReference type="Rhea" id="RHEA:65756"/>
        <dbReference type="Rhea" id="RHEA-COMP:16892"/>
        <dbReference type="Rhea" id="RHEA-COMP:16893"/>
        <dbReference type="Rhea" id="RHEA-COMP:16894"/>
        <dbReference type="Rhea" id="RHEA-COMP:16895"/>
        <dbReference type="ChEBI" id="CHEBI:15377"/>
        <dbReference type="ChEBI" id="CHEBI:15378"/>
        <dbReference type="ChEBI" id="CHEBI:29033"/>
        <dbReference type="ChEBI" id="CHEBI:29034"/>
        <dbReference type="ChEBI" id="CHEBI:29969"/>
        <dbReference type="ChEBI" id="CHEBI:29979"/>
        <dbReference type="ChEBI" id="CHEBI:33190"/>
        <dbReference type="ChEBI" id="CHEBI:58354"/>
        <dbReference type="ChEBI" id="CHEBI:143915"/>
        <dbReference type="ChEBI" id="CHEBI:157692"/>
    </reaction>
    <physiologicalReaction direction="left-to-right" evidence="11">
        <dbReference type="Rhea" id="RHEA:65757"/>
    </physiologicalReaction>
</comment>
<dbReference type="InterPro" id="IPR027939">
    <property type="entry name" value="NMT1/THI5"/>
</dbReference>
<keyword evidence="14" id="KW-1185">Reference proteome</keyword>
<dbReference type="Proteomes" id="UP000249688">
    <property type="component" value="Unassembled WGS sequence"/>
</dbReference>
<dbReference type="Gene3D" id="3.40.190.10">
    <property type="entry name" value="Periplasmic binding protein-like II"/>
    <property type="match status" value="2"/>
</dbReference>
<reference evidence="13 14" key="1">
    <citation type="submission" date="2018-06" db="EMBL/GenBank/DDBJ databases">
        <title>Genomic Encyclopedia of Archaeal and Bacterial Type Strains, Phase II (KMG-II): from individual species to whole genera.</title>
        <authorList>
            <person name="Goeker M."/>
        </authorList>
    </citation>
    <scope>NUCLEOTIDE SEQUENCE [LARGE SCALE GENOMIC DNA]</scope>
    <source>
        <strain evidence="13 14">DSM 24525</strain>
    </source>
</reference>
<name>A0A2W7IQE6_9PROT</name>
<keyword evidence="5" id="KW-0808">Transferase</keyword>